<dbReference type="EMBL" id="JACAZH010000003">
    <property type="protein sequence ID" value="KAF7372971.1"/>
    <property type="molecule type" value="Genomic_DNA"/>
</dbReference>
<gene>
    <name evidence="1" type="ORF">MSAN_00504400</name>
</gene>
<sequence>MLSGTPPTHPFFPSPLAFLSSWRTLLFARWHSSVILHTRLLNHARIVSASAQTRMLSLNLEYEMSDPRRFGLASTPSHAPNPPFVRLSVPNPVCLSLNVKLNLTAR</sequence>
<protein>
    <submittedName>
        <fullName evidence="1">Uncharacterized protein</fullName>
    </submittedName>
</protein>
<organism evidence="1 2">
    <name type="scientific">Mycena sanguinolenta</name>
    <dbReference type="NCBI Taxonomy" id="230812"/>
    <lineage>
        <taxon>Eukaryota</taxon>
        <taxon>Fungi</taxon>
        <taxon>Dikarya</taxon>
        <taxon>Basidiomycota</taxon>
        <taxon>Agaricomycotina</taxon>
        <taxon>Agaricomycetes</taxon>
        <taxon>Agaricomycetidae</taxon>
        <taxon>Agaricales</taxon>
        <taxon>Marasmiineae</taxon>
        <taxon>Mycenaceae</taxon>
        <taxon>Mycena</taxon>
    </lineage>
</organism>
<keyword evidence="2" id="KW-1185">Reference proteome</keyword>
<dbReference type="Proteomes" id="UP000623467">
    <property type="component" value="Unassembled WGS sequence"/>
</dbReference>
<dbReference type="AlphaFoldDB" id="A0A8H7DIW2"/>
<evidence type="ECO:0000313" key="2">
    <source>
        <dbReference type="Proteomes" id="UP000623467"/>
    </source>
</evidence>
<comment type="caution">
    <text evidence="1">The sequence shown here is derived from an EMBL/GenBank/DDBJ whole genome shotgun (WGS) entry which is preliminary data.</text>
</comment>
<evidence type="ECO:0000313" key="1">
    <source>
        <dbReference type="EMBL" id="KAF7372971.1"/>
    </source>
</evidence>
<reference evidence="1" key="1">
    <citation type="submission" date="2020-05" db="EMBL/GenBank/DDBJ databases">
        <title>Mycena genomes resolve the evolution of fungal bioluminescence.</title>
        <authorList>
            <person name="Tsai I.J."/>
        </authorList>
    </citation>
    <scope>NUCLEOTIDE SEQUENCE</scope>
    <source>
        <strain evidence="1">160909Yilan</strain>
    </source>
</reference>
<proteinExistence type="predicted"/>
<accession>A0A8H7DIW2</accession>
<name>A0A8H7DIW2_9AGAR</name>